<dbReference type="CDD" id="cd02021">
    <property type="entry name" value="GntK"/>
    <property type="match status" value="1"/>
</dbReference>
<evidence type="ECO:0000256" key="7">
    <source>
        <dbReference type="ARBA" id="ARBA00022777"/>
    </source>
</evidence>
<comment type="catalytic activity">
    <reaction evidence="1">
        <text>Hydrolysis of terminal non-reducing N-acetyl-D-hexosamine residues in N-acetyl-beta-D-hexosaminides.</text>
        <dbReference type="EC" id="3.2.1.52"/>
    </reaction>
</comment>
<accession>A0ABU0PR64</accession>
<reference evidence="13 14" key="1">
    <citation type="submission" date="2023-07" db="EMBL/GenBank/DDBJ databases">
        <title>Comparative genomics of wheat-associated soil bacteria to identify genetic determinants of phenazine resistance.</title>
        <authorList>
            <person name="Mouncey N."/>
        </authorList>
    </citation>
    <scope>NUCLEOTIDE SEQUENCE [LARGE SCALE GENOMIC DNA]</scope>
    <source>
        <strain evidence="13 14">W1I3</strain>
    </source>
</reference>
<dbReference type="Gene3D" id="3.40.50.1700">
    <property type="entry name" value="Glycoside hydrolase family 3 C-terminal domain"/>
    <property type="match status" value="1"/>
</dbReference>
<keyword evidence="7" id="KW-0418">Kinase</keyword>
<keyword evidence="5" id="KW-0808">Transferase</keyword>
<dbReference type="Gene3D" id="3.20.20.300">
    <property type="entry name" value="Glycoside hydrolase, family 3, N-terminal domain"/>
    <property type="match status" value="1"/>
</dbReference>
<comment type="pathway">
    <text evidence="2">Carbohydrate acid metabolism.</text>
</comment>
<protein>
    <submittedName>
        <fullName evidence="13">Beta-N-acetylhexosaminidase</fullName>
        <ecNumber evidence="13">3.2.1.52</ecNumber>
    </submittedName>
</protein>
<evidence type="ECO:0000256" key="11">
    <source>
        <dbReference type="ARBA" id="ARBA00048090"/>
    </source>
</evidence>
<dbReference type="InterPro" id="IPR001764">
    <property type="entry name" value="Glyco_hydro_3_N"/>
</dbReference>
<evidence type="ECO:0000256" key="3">
    <source>
        <dbReference type="ARBA" id="ARBA00005336"/>
    </source>
</evidence>
<evidence type="ECO:0000256" key="5">
    <source>
        <dbReference type="ARBA" id="ARBA00022679"/>
    </source>
</evidence>
<comment type="similarity">
    <text evidence="4">Belongs to the gluconokinase GntK/GntV family.</text>
</comment>
<evidence type="ECO:0000256" key="10">
    <source>
        <dbReference type="ARBA" id="ARBA00023295"/>
    </source>
</evidence>
<dbReference type="Gene3D" id="3.40.50.300">
    <property type="entry name" value="P-loop containing nucleotide triphosphate hydrolases"/>
    <property type="match status" value="1"/>
</dbReference>
<dbReference type="EMBL" id="JAUSXB010000001">
    <property type="protein sequence ID" value="MDQ0675754.1"/>
    <property type="molecule type" value="Genomic_DNA"/>
</dbReference>
<keyword evidence="9" id="KW-0067">ATP-binding</keyword>
<dbReference type="InterPro" id="IPR017853">
    <property type="entry name" value="GH"/>
</dbReference>
<dbReference type="SUPFAM" id="SSF51445">
    <property type="entry name" value="(Trans)glycosidases"/>
    <property type="match status" value="1"/>
</dbReference>
<evidence type="ECO:0000313" key="14">
    <source>
        <dbReference type="Proteomes" id="UP001236806"/>
    </source>
</evidence>
<evidence type="ECO:0000256" key="6">
    <source>
        <dbReference type="ARBA" id="ARBA00022741"/>
    </source>
</evidence>
<dbReference type="InterPro" id="IPR031322">
    <property type="entry name" value="Shikimate/glucono_kinase"/>
</dbReference>
<evidence type="ECO:0000256" key="4">
    <source>
        <dbReference type="ARBA" id="ARBA00008420"/>
    </source>
</evidence>
<sequence>MSTSKTAATGKLRIVVMGVSGCGKTTIGDLVARELGVPFLDGDSLHPVENVAKMAAGTPLTDEDRWPWLATVGAQLANAGDGGIVLACSALRRSYRDAIRAQAPDTIFLHLHGTREVLRARTEGRTGHFMPPALLESQLATLEPLDASETGVIVDISAPVRQVVREALAGIAAVGGPADVSGTAGAASTRPRQFDVDLQAAPFNLDGDAVTWVESTIAGMTLEEKIGQLFINHNNDYSPEYLDAVLEDFHVGGMRYRPGPSAAVQEHIRYAQSKTRIPLLVASNPEMGGAGSCDDGTFVSTHLQAGSHPDKSIARQMGQVAGVETAALGCNWAFAPIVDIHYNWRNTVISTRAFGNTPEIVVERAKEYFEGISESPTVCAMKHFPGDGVDERDQHVVTSYNTFTYEEWNRTYGHVYREMIGHGVQSIMVGHIGAPDLSRHFRPGLADREILPATLAPELLQDLLRGELGFNGLVLTDASQMVGLTQARKRKDLVPATIAAGCDMFLFFRNPAEDFGYMLDGYKSGVITEQRLHDALRRILGLKASLGLHRKSADQLVPPAEALAVIGSDAHRAIAAQIADKTVTLVKDTANNLPITPQMHPRIRLYGISGGSDFTRADPLAYLETVKEELEAAGFEVHVFKTAEQREAAGETGMNFMRVLSEEATGDYAAKYDAAFVFANVKGFAQEAAIRIKWSSPMAAEIPWYVTEVPTVFVSLNQPNHLIDVPMVKTAIHAHAGSREAIRATVAKIQGKSEFQGTFNDNVFCGSFDTRL</sequence>
<gene>
    <name evidence="13" type="ORF">QFZ36_003315</name>
</gene>
<evidence type="ECO:0000256" key="9">
    <source>
        <dbReference type="ARBA" id="ARBA00022840"/>
    </source>
</evidence>
<keyword evidence="8 13" id="KW-0378">Hydrolase</keyword>
<proteinExistence type="inferred from homology"/>
<dbReference type="GO" id="GO:0004563">
    <property type="term" value="F:beta-N-acetylhexosaminidase activity"/>
    <property type="evidence" value="ECO:0007669"/>
    <property type="project" value="UniProtKB-EC"/>
</dbReference>
<dbReference type="InterPro" id="IPR006001">
    <property type="entry name" value="Therm_gnt_kin"/>
</dbReference>
<dbReference type="Pfam" id="PF00933">
    <property type="entry name" value="Glyco_hydro_3"/>
    <property type="match status" value="1"/>
</dbReference>
<evidence type="ECO:0000313" key="13">
    <source>
        <dbReference type="EMBL" id="MDQ0675754.1"/>
    </source>
</evidence>
<keyword evidence="6" id="KW-0547">Nucleotide-binding</keyword>
<organism evidence="13 14">
    <name type="scientific">Pseudarthrobacter siccitolerans</name>
    <dbReference type="NCBI Taxonomy" id="861266"/>
    <lineage>
        <taxon>Bacteria</taxon>
        <taxon>Bacillati</taxon>
        <taxon>Actinomycetota</taxon>
        <taxon>Actinomycetes</taxon>
        <taxon>Micrococcales</taxon>
        <taxon>Micrococcaceae</taxon>
        <taxon>Pseudarthrobacter</taxon>
    </lineage>
</organism>
<dbReference type="SUPFAM" id="SSF52540">
    <property type="entry name" value="P-loop containing nucleoside triphosphate hydrolases"/>
    <property type="match status" value="1"/>
</dbReference>
<comment type="similarity">
    <text evidence="3">Belongs to the glycosyl hydrolase 3 family.</text>
</comment>
<name>A0ABU0PR64_9MICC</name>
<evidence type="ECO:0000256" key="8">
    <source>
        <dbReference type="ARBA" id="ARBA00022801"/>
    </source>
</evidence>
<dbReference type="PANTHER" id="PTHR30480:SF13">
    <property type="entry name" value="BETA-HEXOSAMINIDASE"/>
    <property type="match status" value="1"/>
</dbReference>
<evidence type="ECO:0000256" key="2">
    <source>
        <dbReference type="ARBA" id="ARBA00004761"/>
    </source>
</evidence>
<evidence type="ECO:0000256" key="1">
    <source>
        <dbReference type="ARBA" id="ARBA00001231"/>
    </source>
</evidence>
<keyword evidence="14" id="KW-1185">Reference proteome</keyword>
<dbReference type="InterPro" id="IPR036881">
    <property type="entry name" value="Glyco_hydro_3_C_sf"/>
</dbReference>
<dbReference type="Proteomes" id="UP001236806">
    <property type="component" value="Unassembled WGS sequence"/>
</dbReference>
<evidence type="ECO:0000259" key="12">
    <source>
        <dbReference type="Pfam" id="PF00933"/>
    </source>
</evidence>
<dbReference type="InterPro" id="IPR050226">
    <property type="entry name" value="NagZ_Beta-hexosaminidase"/>
</dbReference>
<dbReference type="InterPro" id="IPR027417">
    <property type="entry name" value="P-loop_NTPase"/>
</dbReference>
<keyword evidence="10 13" id="KW-0326">Glycosidase</keyword>
<dbReference type="PANTHER" id="PTHR30480">
    <property type="entry name" value="BETA-HEXOSAMINIDASE-RELATED"/>
    <property type="match status" value="1"/>
</dbReference>
<feature type="domain" description="Glycoside hydrolase family 3 N-terminal" evidence="12">
    <location>
        <begin position="221"/>
        <end position="541"/>
    </location>
</feature>
<dbReference type="InterPro" id="IPR036962">
    <property type="entry name" value="Glyco_hydro_3_N_sf"/>
</dbReference>
<comment type="caution">
    <text evidence="13">The sequence shown here is derived from an EMBL/GenBank/DDBJ whole genome shotgun (WGS) entry which is preliminary data.</text>
</comment>
<dbReference type="Pfam" id="PF01202">
    <property type="entry name" value="SKI"/>
    <property type="match status" value="1"/>
</dbReference>
<dbReference type="NCBIfam" id="TIGR01313">
    <property type="entry name" value="therm_gnt_kin"/>
    <property type="match status" value="1"/>
</dbReference>
<dbReference type="EC" id="3.2.1.52" evidence="13"/>
<comment type="catalytic activity">
    <reaction evidence="11">
        <text>D-gluconate + ATP = 6-phospho-D-gluconate + ADP + H(+)</text>
        <dbReference type="Rhea" id="RHEA:19433"/>
        <dbReference type="ChEBI" id="CHEBI:15378"/>
        <dbReference type="ChEBI" id="CHEBI:18391"/>
        <dbReference type="ChEBI" id="CHEBI:30616"/>
        <dbReference type="ChEBI" id="CHEBI:58759"/>
        <dbReference type="ChEBI" id="CHEBI:456216"/>
        <dbReference type="EC" id="2.7.1.12"/>
    </reaction>
</comment>